<proteinExistence type="predicted"/>
<evidence type="ECO:0000313" key="1">
    <source>
        <dbReference type="EMBL" id="KKK91405.1"/>
    </source>
</evidence>
<name>A0A0F9A000_9ZZZZ</name>
<gene>
    <name evidence="1" type="ORF">LCGC14_2713320</name>
</gene>
<feature type="non-terminal residue" evidence="1">
    <location>
        <position position="1"/>
    </location>
</feature>
<dbReference type="EMBL" id="LAZR01048666">
    <property type="protein sequence ID" value="KKK91405.1"/>
    <property type="molecule type" value="Genomic_DNA"/>
</dbReference>
<comment type="caution">
    <text evidence="1">The sequence shown here is derived from an EMBL/GenBank/DDBJ whole genome shotgun (WGS) entry which is preliminary data.</text>
</comment>
<accession>A0A0F9A000</accession>
<organism evidence="1">
    <name type="scientific">marine sediment metagenome</name>
    <dbReference type="NCBI Taxonomy" id="412755"/>
    <lineage>
        <taxon>unclassified sequences</taxon>
        <taxon>metagenomes</taxon>
        <taxon>ecological metagenomes</taxon>
    </lineage>
</organism>
<protein>
    <submittedName>
        <fullName evidence="1">Uncharacterized protein</fullName>
    </submittedName>
</protein>
<reference evidence="1" key="1">
    <citation type="journal article" date="2015" name="Nature">
        <title>Complex archaea that bridge the gap between prokaryotes and eukaryotes.</title>
        <authorList>
            <person name="Spang A."/>
            <person name="Saw J.H."/>
            <person name="Jorgensen S.L."/>
            <person name="Zaremba-Niedzwiedzka K."/>
            <person name="Martijn J."/>
            <person name="Lind A.E."/>
            <person name="van Eijk R."/>
            <person name="Schleper C."/>
            <person name="Guy L."/>
            <person name="Ettema T.J."/>
        </authorList>
    </citation>
    <scope>NUCLEOTIDE SEQUENCE</scope>
</reference>
<sequence length="60" mass="7588">VFMISVKYRCNFGAEDVFFADAEFDEYVIHERRDEQRHHEPECENNKYSYRFKKFHYIRF</sequence>
<dbReference type="AlphaFoldDB" id="A0A0F9A000"/>